<gene>
    <name evidence="1" type="ORF">HYG82_18120</name>
</gene>
<dbReference type="RefSeq" id="WP_179263293.1">
    <property type="nucleotide sequence ID" value="NZ_CP058601.1"/>
</dbReference>
<name>A0A7D5KEY1_9EURY</name>
<dbReference type="EMBL" id="CP058601">
    <property type="protein sequence ID" value="QLG50616.1"/>
    <property type="molecule type" value="Genomic_DNA"/>
</dbReference>
<reference evidence="1 2" key="1">
    <citation type="submission" date="2020-07" db="EMBL/GenBank/DDBJ databases">
        <authorList>
            <person name="Cui H."/>
        </authorList>
    </citation>
    <scope>NUCLEOTIDE SEQUENCE [LARGE SCALE GENOMIC DNA]</scope>
    <source>
        <strain evidence="1 2">YPL8</strain>
    </source>
</reference>
<protein>
    <submittedName>
        <fullName evidence="1">DUF2071 domain-containing protein</fullName>
    </submittedName>
</protein>
<dbReference type="GeneID" id="56035249"/>
<organism evidence="1 2">
    <name type="scientific">Natrinema halophilum</name>
    <dbReference type="NCBI Taxonomy" id="1699371"/>
    <lineage>
        <taxon>Archaea</taxon>
        <taxon>Methanobacteriati</taxon>
        <taxon>Methanobacteriota</taxon>
        <taxon>Stenosarchaea group</taxon>
        <taxon>Halobacteria</taxon>
        <taxon>Halobacteriales</taxon>
        <taxon>Natrialbaceae</taxon>
        <taxon>Natrinema</taxon>
    </lineage>
</organism>
<dbReference type="Proteomes" id="UP000509241">
    <property type="component" value="Chromosome"/>
</dbReference>
<evidence type="ECO:0000313" key="2">
    <source>
        <dbReference type="Proteomes" id="UP000509241"/>
    </source>
</evidence>
<proteinExistence type="predicted"/>
<dbReference type="OrthoDB" id="383686at2157"/>
<dbReference type="AlphaFoldDB" id="A0A7D5KEY1"/>
<dbReference type="Pfam" id="PF09844">
    <property type="entry name" value="DUF2071"/>
    <property type="match status" value="1"/>
</dbReference>
<dbReference type="InterPro" id="IPR018644">
    <property type="entry name" value="DUF2071"/>
</dbReference>
<evidence type="ECO:0000313" key="1">
    <source>
        <dbReference type="EMBL" id="QLG50616.1"/>
    </source>
</evidence>
<sequence>MVVSLFMGWRHGLFANRPVDPGLVEPHLPEHLILDTDDGQAWVSVELGVPRLGI</sequence>
<keyword evidence="2" id="KW-1185">Reference proteome</keyword>
<accession>A0A7D5KEY1</accession>